<organism evidence="2 3">
    <name type="scientific">Phialemonium atrogriseum</name>
    <dbReference type="NCBI Taxonomy" id="1093897"/>
    <lineage>
        <taxon>Eukaryota</taxon>
        <taxon>Fungi</taxon>
        <taxon>Dikarya</taxon>
        <taxon>Ascomycota</taxon>
        <taxon>Pezizomycotina</taxon>
        <taxon>Sordariomycetes</taxon>
        <taxon>Sordariomycetidae</taxon>
        <taxon>Cephalothecales</taxon>
        <taxon>Cephalothecaceae</taxon>
        <taxon>Phialemonium</taxon>
    </lineage>
</organism>
<comment type="caution">
    <text evidence="2">The sequence shown here is derived from an EMBL/GenBank/DDBJ whole genome shotgun (WGS) entry which is preliminary data.</text>
</comment>
<keyword evidence="1" id="KW-0472">Membrane</keyword>
<evidence type="ECO:0000313" key="2">
    <source>
        <dbReference type="EMBL" id="KAK1761881.1"/>
    </source>
</evidence>
<sequence length="154" mass="16854">MVDVLTGVLSTVAALFFYTVFVIHLVVVRTTEEILKLVPNELRGAALDEQGSGAKPRSYSQLHWQAQADYVPDQMWDAALTLIMIVMIVMIFNLIAWLIGGFNKVSMLRTLNRMHEEIAGARVQGKVALDGEDIYAVPSTPSTSVAPSAWCSSG</sequence>
<name>A0AAJ0BPD9_9PEZI</name>
<gene>
    <name evidence="2" type="ORF">QBC33DRAFT_564330</name>
</gene>
<reference evidence="2" key="1">
    <citation type="submission" date="2023-06" db="EMBL/GenBank/DDBJ databases">
        <title>Genome-scale phylogeny and comparative genomics of the fungal order Sordariales.</title>
        <authorList>
            <consortium name="Lawrence Berkeley National Laboratory"/>
            <person name="Hensen N."/>
            <person name="Bonometti L."/>
            <person name="Westerberg I."/>
            <person name="Brannstrom I.O."/>
            <person name="Guillou S."/>
            <person name="Cros-Aarteil S."/>
            <person name="Calhoun S."/>
            <person name="Haridas S."/>
            <person name="Kuo A."/>
            <person name="Mondo S."/>
            <person name="Pangilinan J."/>
            <person name="Riley R."/>
            <person name="Labutti K."/>
            <person name="Andreopoulos B."/>
            <person name="Lipzen A."/>
            <person name="Chen C."/>
            <person name="Yanf M."/>
            <person name="Daum C."/>
            <person name="Ng V."/>
            <person name="Clum A."/>
            <person name="Steindorff A."/>
            <person name="Ohm R."/>
            <person name="Martin F."/>
            <person name="Silar P."/>
            <person name="Natvig D."/>
            <person name="Lalanne C."/>
            <person name="Gautier V."/>
            <person name="Ament-Velasquez S.L."/>
            <person name="Kruys A."/>
            <person name="Hutchinson M.I."/>
            <person name="Powell A.J."/>
            <person name="Barry K."/>
            <person name="Miller A.N."/>
            <person name="Grigoriev I.V."/>
            <person name="Debuchy R."/>
            <person name="Gladieux P."/>
            <person name="Thoren M.H."/>
            <person name="Johannesson H."/>
        </authorList>
    </citation>
    <scope>NUCLEOTIDE SEQUENCE</scope>
    <source>
        <strain evidence="2">8032-3</strain>
    </source>
</reference>
<evidence type="ECO:0000256" key="1">
    <source>
        <dbReference type="SAM" id="Phobius"/>
    </source>
</evidence>
<keyword evidence="1" id="KW-1133">Transmembrane helix</keyword>
<accession>A0AAJ0BPD9</accession>
<proteinExistence type="predicted"/>
<evidence type="ECO:0000313" key="3">
    <source>
        <dbReference type="Proteomes" id="UP001244011"/>
    </source>
</evidence>
<dbReference type="AlphaFoldDB" id="A0AAJ0BPD9"/>
<keyword evidence="1" id="KW-0812">Transmembrane</keyword>
<dbReference type="EMBL" id="MU839048">
    <property type="protein sequence ID" value="KAK1761881.1"/>
    <property type="molecule type" value="Genomic_DNA"/>
</dbReference>
<dbReference type="Proteomes" id="UP001244011">
    <property type="component" value="Unassembled WGS sequence"/>
</dbReference>
<keyword evidence="3" id="KW-1185">Reference proteome</keyword>
<feature type="transmembrane region" description="Helical" evidence="1">
    <location>
        <begin position="78"/>
        <end position="99"/>
    </location>
</feature>
<dbReference type="RefSeq" id="XP_060278094.1">
    <property type="nucleotide sequence ID" value="XM_060430365.1"/>
</dbReference>
<protein>
    <submittedName>
        <fullName evidence="2">Uncharacterized protein</fullName>
    </submittedName>
</protein>
<feature type="transmembrane region" description="Helical" evidence="1">
    <location>
        <begin position="7"/>
        <end position="27"/>
    </location>
</feature>
<dbReference type="GeneID" id="85313552"/>